<keyword evidence="1" id="KW-0677">Repeat</keyword>
<dbReference type="FunFam" id="1.25.40.10:FF:000184">
    <property type="entry name" value="Pentatricopeptide repeat-containing protein, chloroplastic"/>
    <property type="match status" value="1"/>
</dbReference>
<dbReference type="GO" id="GO:0003723">
    <property type="term" value="F:RNA binding"/>
    <property type="evidence" value="ECO:0007669"/>
    <property type="project" value="InterPro"/>
</dbReference>
<organism evidence="3">
    <name type="scientific">Nymphaea colorata</name>
    <name type="common">pocket water lily</name>
    <dbReference type="NCBI Taxonomy" id="210225"/>
    <lineage>
        <taxon>Eukaryota</taxon>
        <taxon>Viridiplantae</taxon>
        <taxon>Streptophyta</taxon>
        <taxon>Embryophyta</taxon>
        <taxon>Tracheophyta</taxon>
        <taxon>Spermatophyta</taxon>
        <taxon>Magnoliopsida</taxon>
        <taxon>Nymphaeales</taxon>
        <taxon>Nymphaeaceae</taxon>
        <taxon>Nymphaea</taxon>
    </lineage>
</organism>
<dbReference type="InterPro" id="IPR046848">
    <property type="entry name" value="E_motif"/>
</dbReference>
<dbReference type="Pfam" id="PF20430">
    <property type="entry name" value="Eplus_motif"/>
    <property type="match status" value="1"/>
</dbReference>
<dbReference type="Pfam" id="PF20431">
    <property type="entry name" value="E_motif"/>
    <property type="match status" value="1"/>
</dbReference>
<feature type="repeat" description="PPR" evidence="2">
    <location>
        <begin position="153"/>
        <end position="187"/>
    </location>
</feature>
<sequence>MEQLKAVHALFTTSGLHRNIYAISKIVSFCATSPSGDVGYATLLFSRLASPNPFIYNTIIKGMAMRRDPYGAIFFFKLMCRDLGADHYALSFVLGAFSEPSTAVYGRQMHTHIVKGGYLLHDVYIQISILRMYCDCLCMVDARKLFDEMPQRDVVLWSVVLSGHVRGGDCAAALQMFQEMQVSGVQPDEFTVATMIASCARCGALQQGRWIHEYVINKNPMNLDVVMNTALVDMYAKCGCIEEAVRVFEHMEERNVLSWTAMIGGFAVHGLANYALHCFHRMERSGIVPDDITILALLSACNHAGLGQMGFKIFNSMQTNYGISPKHEHYGCMVDLLCRAGCLYEALDLINSMPMKPLASVWGSLLSASRSHGNIGLAEHAVAALLDLEPEGDGFYVQLSNVYANAQRLGDAARARKKIGNVGIKKTPGCSLIEVEGMVAEFVAGDESHPLSREIYEALDLLYHDLANDSFHSCYLSHYGASWHQ</sequence>
<evidence type="ECO:0000256" key="2">
    <source>
        <dbReference type="PROSITE-ProRule" id="PRU00708"/>
    </source>
</evidence>
<feature type="repeat" description="PPR" evidence="2">
    <location>
        <begin position="224"/>
        <end position="254"/>
    </location>
</feature>
<dbReference type="Pfam" id="PF01535">
    <property type="entry name" value="PPR"/>
    <property type="match status" value="2"/>
</dbReference>
<accession>A0A5K1EBC5</accession>
<gene>
    <name evidence="3" type="ORF">NYM_LOCUS21646</name>
</gene>
<dbReference type="PANTHER" id="PTHR47926:SF499">
    <property type="entry name" value="PENTATRICOPEPTIDE REPEAT-CONTAINING PROTEIN"/>
    <property type="match status" value="1"/>
</dbReference>
<dbReference type="EMBL" id="LR721784">
    <property type="protein sequence ID" value="VVW48343.1"/>
    <property type="molecule type" value="Genomic_DNA"/>
</dbReference>
<dbReference type="PANTHER" id="PTHR47926">
    <property type="entry name" value="PENTATRICOPEPTIDE REPEAT-CONTAINING PROTEIN"/>
    <property type="match status" value="1"/>
</dbReference>
<dbReference type="NCBIfam" id="TIGR00756">
    <property type="entry name" value="PPR"/>
    <property type="match status" value="3"/>
</dbReference>
<dbReference type="AlphaFoldDB" id="A0A5K1EBC5"/>
<dbReference type="Gene3D" id="1.25.40.10">
    <property type="entry name" value="Tetratricopeptide repeat domain"/>
    <property type="match status" value="2"/>
</dbReference>
<dbReference type="Gramene" id="NC6G0156350.1">
    <property type="protein sequence ID" value="NC6G0156350.1:cds"/>
    <property type="gene ID" value="NC6G0156350"/>
</dbReference>
<evidence type="ECO:0000256" key="1">
    <source>
        <dbReference type="ARBA" id="ARBA00022737"/>
    </source>
</evidence>
<dbReference type="InterPro" id="IPR002885">
    <property type="entry name" value="PPR_rpt"/>
</dbReference>
<dbReference type="InterPro" id="IPR011990">
    <property type="entry name" value="TPR-like_helical_dom_sf"/>
</dbReference>
<dbReference type="FunFam" id="1.25.40.10:FF:000344">
    <property type="entry name" value="Pentatricopeptide repeat-containing protein"/>
    <property type="match status" value="1"/>
</dbReference>
<dbReference type="PROSITE" id="PS51375">
    <property type="entry name" value="PPR"/>
    <property type="match status" value="3"/>
</dbReference>
<dbReference type="GO" id="GO:0009451">
    <property type="term" value="P:RNA modification"/>
    <property type="evidence" value="ECO:0007669"/>
    <property type="project" value="InterPro"/>
</dbReference>
<proteinExistence type="predicted"/>
<protein>
    <recommendedName>
        <fullName evidence="4">Pentatricopeptide repeat-containing protein</fullName>
    </recommendedName>
</protein>
<evidence type="ECO:0008006" key="4">
    <source>
        <dbReference type="Google" id="ProtNLM"/>
    </source>
</evidence>
<dbReference type="Pfam" id="PF13041">
    <property type="entry name" value="PPR_2"/>
    <property type="match status" value="2"/>
</dbReference>
<reference evidence="3" key="1">
    <citation type="submission" date="2019-09" db="EMBL/GenBank/DDBJ databases">
        <authorList>
            <person name="Zhang L."/>
        </authorList>
    </citation>
    <scope>NUCLEOTIDE SEQUENCE</scope>
</reference>
<feature type="repeat" description="PPR" evidence="2">
    <location>
        <begin position="255"/>
        <end position="289"/>
    </location>
</feature>
<dbReference type="InterPro" id="IPR046960">
    <property type="entry name" value="PPR_At4g14850-like_plant"/>
</dbReference>
<dbReference type="InterPro" id="IPR046849">
    <property type="entry name" value="E2_motif"/>
</dbReference>
<name>A0A5K1EBC5_9MAGN</name>
<evidence type="ECO:0000313" key="3">
    <source>
        <dbReference type="EMBL" id="VVW48343.1"/>
    </source>
</evidence>